<dbReference type="AlphaFoldDB" id="A0A0F8Y775"/>
<evidence type="ECO:0000313" key="1">
    <source>
        <dbReference type="EMBL" id="KKK69475.1"/>
    </source>
</evidence>
<organism evidence="1">
    <name type="scientific">marine sediment metagenome</name>
    <dbReference type="NCBI Taxonomy" id="412755"/>
    <lineage>
        <taxon>unclassified sequences</taxon>
        <taxon>metagenomes</taxon>
        <taxon>ecological metagenomes</taxon>
    </lineage>
</organism>
<comment type="caution">
    <text evidence="1">The sequence shown here is derived from an EMBL/GenBank/DDBJ whole genome shotgun (WGS) entry which is preliminary data.</text>
</comment>
<feature type="non-terminal residue" evidence="1">
    <location>
        <position position="1"/>
    </location>
</feature>
<accession>A0A0F8Y775</accession>
<name>A0A0F8Y775_9ZZZZ</name>
<protein>
    <submittedName>
        <fullName evidence="1">Uncharacterized protein</fullName>
    </submittedName>
</protein>
<dbReference type="EMBL" id="LAZR01058631">
    <property type="protein sequence ID" value="KKK69475.1"/>
    <property type="molecule type" value="Genomic_DNA"/>
</dbReference>
<gene>
    <name evidence="1" type="ORF">LCGC14_2933660</name>
</gene>
<reference evidence="1" key="1">
    <citation type="journal article" date="2015" name="Nature">
        <title>Complex archaea that bridge the gap between prokaryotes and eukaryotes.</title>
        <authorList>
            <person name="Spang A."/>
            <person name="Saw J.H."/>
            <person name="Jorgensen S.L."/>
            <person name="Zaremba-Niedzwiedzka K."/>
            <person name="Martijn J."/>
            <person name="Lind A.E."/>
            <person name="van Eijk R."/>
            <person name="Schleper C."/>
            <person name="Guy L."/>
            <person name="Ettema T.J."/>
        </authorList>
    </citation>
    <scope>NUCLEOTIDE SEQUENCE</scope>
</reference>
<feature type="non-terminal residue" evidence="1">
    <location>
        <position position="379"/>
    </location>
</feature>
<proteinExistence type="predicted"/>
<sequence length="379" mass="43634">TITDPKLKQMVESLIAAGGRERMDVFYYNNQIKALEKTFSDIVKGDAFTKIKSTLKLPFNIFGSIFEAASKPLMQWYVPTGKMGLFSKLAQHEMERAEAGQINEEQLWERLTQVWDSVDNRMGQLVYDNLFWEKTMKDTLMMSIRSVGWNLGSWREFAGSLVDVATTQERIRRGDVWLSQKMAYTIGAVTIYSVLGATIQYVLTGEPPEEPKDYLFPKTGKKNPDGSDERLSLPTYAKDWYAWSHQPLKTALHKTHPLWGLVGDIAKNKDFFNVEIRHTDDPLMQQAGQVAKHIAKGFKSISMRNYEKMSKVSPNKWRNLAVSITGITSAPAYITRSPAQKLMIRYIIERIPPKSKTQEQFERSMYRRTLKDRLRKGER</sequence>